<dbReference type="CDD" id="cd05259">
    <property type="entry name" value="PCBER_SDR_a"/>
    <property type="match status" value="1"/>
</dbReference>
<feature type="domain" description="NmrA-like" evidence="4">
    <location>
        <begin position="2"/>
        <end position="244"/>
    </location>
</feature>
<keyword evidence="3" id="KW-0560">Oxidoreductase</keyword>
<evidence type="ECO:0000256" key="1">
    <source>
        <dbReference type="ARBA" id="ARBA00005725"/>
    </source>
</evidence>
<dbReference type="AlphaFoldDB" id="M7SQC3"/>
<dbReference type="PANTHER" id="PTHR47706">
    <property type="entry name" value="NMRA-LIKE FAMILY PROTEIN"/>
    <property type="match status" value="1"/>
</dbReference>
<dbReference type="SUPFAM" id="SSF51735">
    <property type="entry name" value="NAD(P)-binding Rossmann-fold domains"/>
    <property type="match status" value="1"/>
</dbReference>
<dbReference type="HOGENOM" id="CLU_044876_6_0_1"/>
<evidence type="ECO:0000259" key="4">
    <source>
        <dbReference type="Pfam" id="PF05368"/>
    </source>
</evidence>
<dbReference type="PANTHER" id="PTHR47706:SF4">
    <property type="entry name" value="NMRA-LIKE DOMAIN-CONTAINING PROTEIN"/>
    <property type="match status" value="1"/>
</dbReference>
<gene>
    <name evidence="5" type="ORF">UCREL1_4327</name>
</gene>
<accession>M7SQC3</accession>
<sequence>MKVAIVGATGETGSVIVKGLLESTTPKYEVTALTRASSLQKPGVLALASKGVNVVAVDLAGAEEDLAKVLVGIDVVISTIYGGSVMAEIPLINASKAAGVKRYLPCFFATVVPPKGKEDVLNHIKKVNLPYTVVDVGWWYQVTLPRLPSGRIDYAVMETSDIIAGDGNVPMAVTDLRDVGKYVARIISDPRTLNKMVFAYSEIFTYSQMYDLMEKLSGEKLHRKYATAEEIKAQIQAAEEPLPAPDSVEFVGLSQLQYWYSSGVRGDNSPEYARYLGYLLAKDLYPEFKGTTLEAYATEVMGGKGKRVYGNLVGLPTVNTVEKV</sequence>
<dbReference type="Gene3D" id="3.40.50.720">
    <property type="entry name" value="NAD(P)-binding Rossmann-like Domain"/>
    <property type="match status" value="1"/>
</dbReference>
<dbReference type="InterPro" id="IPR008030">
    <property type="entry name" value="NmrA-like"/>
</dbReference>
<dbReference type="InterPro" id="IPR045312">
    <property type="entry name" value="PCBER-like"/>
</dbReference>
<dbReference type="GO" id="GO:0016491">
    <property type="term" value="F:oxidoreductase activity"/>
    <property type="evidence" value="ECO:0007669"/>
    <property type="project" value="UniProtKB-KW"/>
</dbReference>
<dbReference type="Pfam" id="PF05368">
    <property type="entry name" value="NmrA"/>
    <property type="match status" value="1"/>
</dbReference>
<comment type="similarity">
    <text evidence="1">Belongs to the NmrA-type oxidoreductase family. Isoflavone reductase subfamily.</text>
</comment>
<evidence type="ECO:0000313" key="6">
    <source>
        <dbReference type="Proteomes" id="UP000012174"/>
    </source>
</evidence>
<name>M7SQC3_EUTLA</name>
<dbReference type="EMBL" id="KB706202">
    <property type="protein sequence ID" value="EMR68639.1"/>
    <property type="molecule type" value="Genomic_DNA"/>
</dbReference>
<dbReference type="Proteomes" id="UP000012174">
    <property type="component" value="Unassembled WGS sequence"/>
</dbReference>
<dbReference type="KEGG" id="ela:UCREL1_4327"/>
<evidence type="ECO:0000256" key="3">
    <source>
        <dbReference type="ARBA" id="ARBA00023002"/>
    </source>
</evidence>
<protein>
    <submittedName>
        <fullName evidence="5">Putative isoflavone reductase family protein</fullName>
    </submittedName>
</protein>
<dbReference type="Gene3D" id="3.90.25.10">
    <property type="entry name" value="UDP-galactose 4-epimerase, domain 1"/>
    <property type="match status" value="1"/>
</dbReference>
<dbReference type="InterPro" id="IPR036291">
    <property type="entry name" value="NAD(P)-bd_dom_sf"/>
</dbReference>
<dbReference type="eggNOG" id="ENOG502QPMY">
    <property type="taxonomic scope" value="Eukaryota"/>
</dbReference>
<evidence type="ECO:0000256" key="2">
    <source>
        <dbReference type="ARBA" id="ARBA00022857"/>
    </source>
</evidence>
<keyword evidence="6" id="KW-1185">Reference proteome</keyword>
<reference evidence="6" key="1">
    <citation type="journal article" date="2013" name="Genome Announc.">
        <title>Draft genome sequence of the grapevine dieback fungus Eutypa lata UCR-EL1.</title>
        <authorList>
            <person name="Blanco-Ulate B."/>
            <person name="Rolshausen P.E."/>
            <person name="Cantu D."/>
        </authorList>
    </citation>
    <scope>NUCLEOTIDE SEQUENCE [LARGE SCALE GENOMIC DNA]</scope>
    <source>
        <strain evidence="6">UCR-EL1</strain>
    </source>
</reference>
<keyword evidence="2" id="KW-0521">NADP</keyword>
<dbReference type="OMA" id="MIWEDEP"/>
<organism evidence="5 6">
    <name type="scientific">Eutypa lata (strain UCR-EL1)</name>
    <name type="common">Grapevine dieback disease fungus</name>
    <name type="synonym">Eutypa armeniacae</name>
    <dbReference type="NCBI Taxonomy" id="1287681"/>
    <lineage>
        <taxon>Eukaryota</taxon>
        <taxon>Fungi</taxon>
        <taxon>Dikarya</taxon>
        <taxon>Ascomycota</taxon>
        <taxon>Pezizomycotina</taxon>
        <taxon>Sordariomycetes</taxon>
        <taxon>Xylariomycetidae</taxon>
        <taxon>Xylariales</taxon>
        <taxon>Diatrypaceae</taxon>
        <taxon>Eutypa</taxon>
    </lineage>
</organism>
<dbReference type="InterPro" id="IPR051609">
    <property type="entry name" value="NmrA/Isoflavone_reductase-like"/>
</dbReference>
<proteinExistence type="inferred from homology"/>
<dbReference type="OrthoDB" id="419598at2759"/>
<evidence type="ECO:0000313" key="5">
    <source>
        <dbReference type="EMBL" id="EMR68639.1"/>
    </source>
</evidence>